<name>A0ABP0I5T1_9DINO</name>
<dbReference type="EMBL" id="CAXAMM010002768">
    <property type="protein sequence ID" value="CAK8997337.1"/>
    <property type="molecule type" value="Genomic_DNA"/>
</dbReference>
<comment type="caution">
    <text evidence="1">The sequence shown here is derived from an EMBL/GenBank/DDBJ whole genome shotgun (WGS) entry which is preliminary data.</text>
</comment>
<accession>A0ABP0I5T1</accession>
<dbReference type="Proteomes" id="UP001642464">
    <property type="component" value="Unassembled WGS sequence"/>
</dbReference>
<feature type="non-terminal residue" evidence="1">
    <location>
        <position position="555"/>
    </location>
</feature>
<gene>
    <name evidence="1" type="ORF">SCF082_LOCUS5171</name>
</gene>
<evidence type="ECO:0000313" key="2">
    <source>
        <dbReference type="Proteomes" id="UP001642464"/>
    </source>
</evidence>
<keyword evidence="2" id="KW-1185">Reference proteome</keyword>
<organism evidence="1 2">
    <name type="scientific">Durusdinium trenchii</name>
    <dbReference type="NCBI Taxonomy" id="1381693"/>
    <lineage>
        <taxon>Eukaryota</taxon>
        <taxon>Sar</taxon>
        <taxon>Alveolata</taxon>
        <taxon>Dinophyceae</taxon>
        <taxon>Suessiales</taxon>
        <taxon>Symbiodiniaceae</taxon>
        <taxon>Durusdinium</taxon>
    </lineage>
</organism>
<reference evidence="1 2" key="1">
    <citation type="submission" date="2024-02" db="EMBL/GenBank/DDBJ databases">
        <authorList>
            <person name="Chen Y."/>
            <person name="Shah S."/>
            <person name="Dougan E. K."/>
            <person name="Thang M."/>
            <person name="Chan C."/>
        </authorList>
    </citation>
    <scope>NUCLEOTIDE SEQUENCE [LARGE SCALE GENOMIC DNA]</scope>
</reference>
<protein>
    <submittedName>
        <fullName evidence="1">Uncharacterized protein</fullName>
    </submittedName>
</protein>
<proteinExistence type="predicted"/>
<sequence length="555" mass="62385">MVSTRAKDAGFFLSQHLNSNQHRRLLAQRRGQPNEPGLEPGPPAKVPCQGLCLEDDSARSLQHMSDHMKCWLGWHSASDLQKHHYSFVSAKGVYELRHQLCLKECDPNPVGRNVCERCYSLGKRDSLLRNVVRSAVKKLAAEHLHMRLFQAEEVQKEHIAKLKQSILYQRSRSQIDRVLNFKDYELQSWVRKSFLTIRPDQRTVDLEAFMNNIVKPCVQVNVNVAAKQKPDLVNVQGHFERFLLSQQGTEMDALCIKIAQSSLNGQLANHPMLMGMLVSCIRVLDREANGKSSRGRTGNKDVLVSDTAVNLASQAGTMLALATGSNFLMKKFGFPRVGRNFGDIFSQLESSSLPVPFLSLSSPAHIRNNLELVDQRLSAVNDSCGCRMVIAFDCTYLLQTTAQVQKGENTLIVGGTWSPSDHDSAAVNITDDLDVRDIKKATDMLRIVCWDPCLRQHLPLPVAELPVQQADLNGMFMLQAIDRLMSQGSRYVKCLIFDAATSHQLLRRALFGTLTEEERVTIQNDATLSFFNKLRYDPLPDHGLPRLPISVARFE</sequence>
<evidence type="ECO:0000313" key="1">
    <source>
        <dbReference type="EMBL" id="CAK8997337.1"/>
    </source>
</evidence>